<sequence length="130" mass="13421">MNTPSSFDVRARQLHAAASAQLSPQTLTHLRAARHAAAQGQPASGPARPAPRWLAASAFSLALLAVVGVGLLRQTTPAPSSPSQVAAQTADGDGLPSDLDAVAEDPYAELDTNPDLFVWLGSDSQPLAME</sequence>
<keyword evidence="4" id="KW-1185">Reference proteome</keyword>
<feature type="compositionally biased region" description="Polar residues" evidence="1">
    <location>
        <begin position="75"/>
        <end position="87"/>
    </location>
</feature>
<evidence type="ECO:0000313" key="4">
    <source>
        <dbReference type="Proteomes" id="UP000289784"/>
    </source>
</evidence>
<reference evidence="3 4" key="1">
    <citation type="submission" date="2019-01" db="EMBL/GenBank/DDBJ databases">
        <title>Pseudoxanthomonas composti sp. nov., isolated from compost.</title>
        <authorList>
            <person name="Yang G."/>
        </authorList>
    </citation>
    <scope>NUCLEOTIDE SEQUENCE [LARGE SCALE GENOMIC DNA]</scope>
    <source>
        <strain evidence="3 4">GSS15</strain>
    </source>
</reference>
<keyword evidence="2" id="KW-0472">Membrane</keyword>
<dbReference type="Proteomes" id="UP000289784">
    <property type="component" value="Unassembled WGS sequence"/>
</dbReference>
<organism evidence="3 4">
    <name type="scientific">Pseudoxanthomonas composti</name>
    <dbReference type="NCBI Taxonomy" id="2137479"/>
    <lineage>
        <taxon>Bacteria</taxon>
        <taxon>Pseudomonadati</taxon>
        <taxon>Pseudomonadota</taxon>
        <taxon>Gammaproteobacteria</taxon>
        <taxon>Lysobacterales</taxon>
        <taxon>Lysobacteraceae</taxon>
        <taxon>Pseudoxanthomonas</taxon>
    </lineage>
</organism>
<evidence type="ECO:0008006" key="5">
    <source>
        <dbReference type="Google" id="ProtNLM"/>
    </source>
</evidence>
<gene>
    <name evidence="3" type="ORF">EPA99_13090</name>
</gene>
<keyword evidence="2" id="KW-0812">Transmembrane</keyword>
<dbReference type="EMBL" id="SAWZ01000006">
    <property type="protein sequence ID" value="RXR04398.1"/>
    <property type="molecule type" value="Genomic_DNA"/>
</dbReference>
<feature type="region of interest" description="Disordered" evidence="1">
    <location>
        <begin position="75"/>
        <end position="106"/>
    </location>
</feature>
<dbReference type="RefSeq" id="WP_129471669.1">
    <property type="nucleotide sequence ID" value="NZ_SAWZ01000006.1"/>
</dbReference>
<evidence type="ECO:0000256" key="1">
    <source>
        <dbReference type="SAM" id="MobiDB-lite"/>
    </source>
</evidence>
<protein>
    <recommendedName>
        <fullName evidence="5">DUF3619 family protein</fullName>
    </recommendedName>
</protein>
<accession>A0A4Q1JTT9</accession>
<name>A0A4Q1JTT9_9GAMM</name>
<proteinExistence type="predicted"/>
<evidence type="ECO:0000313" key="3">
    <source>
        <dbReference type="EMBL" id="RXR04398.1"/>
    </source>
</evidence>
<dbReference type="AlphaFoldDB" id="A0A4Q1JTT9"/>
<evidence type="ECO:0000256" key="2">
    <source>
        <dbReference type="SAM" id="Phobius"/>
    </source>
</evidence>
<comment type="caution">
    <text evidence="3">The sequence shown here is derived from an EMBL/GenBank/DDBJ whole genome shotgun (WGS) entry which is preliminary data.</text>
</comment>
<feature type="transmembrane region" description="Helical" evidence="2">
    <location>
        <begin position="53"/>
        <end position="72"/>
    </location>
</feature>
<keyword evidence="2" id="KW-1133">Transmembrane helix</keyword>
<dbReference type="OrthoDB" id="5976069at2"/>